<feature type="domain" description="Type IV secretion system coupling protein TraD DNA-binding" evidence="6">
    <location>
        <begin position="54"/>
        <end position="369"/>
    </location>
</feature>
<name>A0A2H0NFE0_9BACT</name>
<organism evidence="7 8">
    <name type="scientific">Candidatus Jorgensenbacteria bacterium CG11_big_fil_rev_8_21_14_0_20_38_23</name>
    <dbReference type="NCBI Taxonomy" id="1974594"/>
    <lineage>
        <taxon>Bacteria</taxon>
        <taxon>Candidatus Joergenseniibacteriota</taxon>
    </lineage>
</organism>
<sequence>MIPKIQTQIAKTAPPPPGLPIYGRLNPATVSFMGQTNYASTLEEKRFIFGIKRQDRRHHIYVVGQRNIGKSKLLELLIRQDIASGYGLMLIDYQGSLTKGVLDFIPQKRMEDVVYLDPADAEHSLIFNPFSGVDFKIQFIKDLTEIMKDFFGSLWMPRIDHLFRFACLALLDYPGARFSEIMNLLTDESFRLQVVKYIKNDLVKNFWEIEFSQKWLPQFETEAIRSLIDKLSQFFSHPAIRQIFNHQENKINFEEFIENKKIILVSLSRNKLGEENAAILGSIFLMKLRLAGIARQSLNESQRQDFYVYIDGFNNLALPILENFLAEAHLGGLNFTITHTSLTQLSTKTNVSLLSNIGTLIIFRVSGEDALRLETALMPVFKARDMINLASGEFYIKMIIDGETFDPFSSRTLKVLPPSQPSYHEQIIELSRKKYTGVV</sequence>
<evidence type="ECO:0000256" key="3">
    <source>
        <dbReference type="ARBA" id="ARBA00022692"/>
    </source>
</evidence>
<evidence type="ECO:0000256" key="5">
    <source>
        <dbReference type="ARBA" id="ARBA00023136"/>
    </source>
</evidence>
<evidence type="ECO:0000313" key="7">
    <source>
        <dbReference type="EMBL" id="PIR07609.1"/>
    </source>
</evidence>
<dbReference type="Gene3D" id="3.40.50.300">
    <property type="entry name" value="P-loop containing nucleotide triphosphate hydrolases"/>
    <property type="match status" value="2"/>
</dbReference>
<keyword evidence="3" id="KW-0812">Transmembrane</keyword>
<reference evidence="7 8" key="1">
    <citation type="submission" date="2017-09" db="EMBL/GenBank/DDBJ databases">
        <title>Depth-based differentiation of microbial function through sediment-hosted aquifers and enrichment of novel symbionts in the deep terrestrial subsurface.</title>
        <authorList>
            <person name="Probst A.J."/>
            <person name="Ladd B."/>
            <person name="Jarett J.K."/>
            <person name="Geller-Mcgrath D.E."/>
            <person name="Sieber C.M."/>
            <person name="Emerson J.B."/>
            <person name="Anantharaman K."/>
            <person name="Thomas B.C."/>
            <person name="Malmstrom R."/>
            <person name="Stieglmeier M."/>
            <person name="Klingl A."/>
            <person name="Woyke T."/>
            <person name="Ryan C.M."/>
            <person name="Banfield J.F."/>
        </authorList>
    </citation>
    <scope>NUCLEOTIDE SEQUENCE [LARGE SCALE GENOMIC DNA]</scope>
    <source>
        <strain evidence="7">CG11_big_fil_rev_8_21_14_0_20_38_23</strain>
    </source>
</reference>
<dbReference type="AlphaFoldDB" id="A0A2H0NFE0"/>
<keyword evidence="4" id="KW-1133">Transmembrane helix</keyword>
<gene>
    <name evidence="7" type="ORF">COV54_00130</name>
</gene>
<evidence type="ECO:0000313" key="8">
    <source>
        <dbReference type="Proteomes" id="UP000228867"/>
    </source>
</evidence>
<dbReference type="Pfam" id="PF10412">
    <property type="entry name" value="TrwB_AAD_bind"/>
    <property type="match status" value="1"/>
</dbReference>
<dbReference type="EMBL" id="PCWR01000006">
    <property type="protein sequence ID" value="PIR07609.1"/>
    <property type="molecule type" value="Genomic_DNA"/>
</dbReference>
<comment type="caution">
    <text evidence="7">The sequence shown here is derived from an EMBL/GenBank/DDBJ whole genome shotgun (WGS) entry which is preliminary data.</text>
</comment>
<dbReference type="Proteomes" id="UP000228867">
    <property type="component" value="Unassembled WGS sequence"/>
</dbReference>
<comment type="subcellular location">
    <subcellularLocation>
        <location evidence="1">Cell membrane</location>
        <topology evidence="1">Multi-pass membrane protein</topology>
    </subcellularLocation>
</comment>
<keyword evidence="2" id="KW-1003">Cell membrane</keyword>
<keyword evidence="5" id="KW-0472">Membrane</keyword>
<evidence type="ECO:0000256" key="2">
    <source>
        <dbReference type="ARBA" id="ARBA00022475"/>
    </source>
</evidence>
<protein>
    <recommendedName>
        <fullName evidence="6">Type IV secretion system coupling protein TraD DNA-binding domain-containing protein</fullName>
    </recommendedName>
</protein>
<dbReference type="PANTHER" id="PTHR37937">
    <property type="entry name" value="CONJUGATIVE TRANSFER: DNA TRANSPORT"/>
    <property type="match status" value="1"/>
</dbReference>
<evidence type="ECO:0000256" key="4">
    <source>
        <dbReference type="ARBA" id="ARBA00022989"/>
    </source>
</evidence>
<dbReference type="InterPro" id="IPR027417">
    <property type="entry name" value="P-loop_NTPase"/>
</dbReference>
<dbReference type="PANTHER" id="PTHR37937:SF1">
    <property type="entry name" value="CONJUGATIVE TRANSFER: DNA TRANSPORT"/>
    <property type="match status" value="1"/>
</dbReference>
<dbReference type="InterPro" id="IPR051539">
    <property type="entry name" value="T4SS-coupling_protein"/>
</dbReference>
<dbReference type="InterPro" id="IPR019476">
    <property type="entry name" value="T4SS_TraD_DNA-bd"/>
</dbReference>
<accession>A0A2H0NFE0</accession>
<dbReference type="SUPFAM" id="SSF52540">
    <property type="entry name" value="P-loop containing nucleoside triphosphate hydrolases"/>
    <property type="match status" value="1"/>
</dbReference>
<evidence type="ECO:0000256" key="1">
    <source>
        <dbReference type="ARBA" id="ARBA00004651"/>
    </source>
</evidence>
<evidence type="ECO:0000259" key="6">
    <source>
        <dbReference type="Pfam" id="PF10412"/>
    </source>
</evidence>
<dbReference type="GO" id="GO:0005886">
    <property type="term" value="C:plasma membrane"/>
    <property type="evidence" value="ECO:0007669"/>
    <property type="project" value="UniProtKB-SubCell"/>
</dbReference>
<proteinExistence type="predicted"/>